<feature type="compositionally biased region" description="Basic residues" evidence="1">
    <location>
        <begin position="313"/>
        <end position="322"/>
    </location>
</feature>
<evidence type="ECO:0000313" key="2">
    <source>
        <dbReference type="EMBL" id="EJK48021.1"/>
    </source>
</evidence>
<evidence type="ECO:0000313" key="3">
    <source>
        <dbReference type="Proteomes" id="UP000266841"/>
    </source>
</evidence>
<name>K0RGD9_THAOC</name>
<evidence type="ECO:0000256" key="1">
    <source>
        <dbReference type="SAM" id="MobiDB-lite"/>
    </source>
</evidence>
<dbReference type="EMBL" id="AGNL01046371">
    <property type="protein sequence ID" value="EJK48021.1"/>
    <property type="molecule type" value="Genomic_DNA"/>
</dbReference>
<feature type="compositionally biased region" description="Basic and acidic residues" evidence="1">
    <location>
        <begin position="335"/>
        <end position="345"/>
    </location>
</feature>
<comment type="caution">
    <text evidence="2">The sequence shown here is derived from an EMBL/GenBank/DDBJ whole genome shotgun (WGS) entry which is preliminary data.</text>
</comment>
<reference evidence="2 3" key="1">
    <citation type="journal article" date="2012" name="Genome Biol.">
        <title>Genome and low-iron response of an oceanic diatom adapted to chronic iron limitation.</title>
        <authorList>
            <person name="Lommer M."/>
            <person name="Specht M."/>
            <person name="Roy A.S."/>
            <person name="Kraemer L."/>
            <person name="Andreson R."/>
            <person name="Gutowska M.A."/>
            <person name="Wolf J."/>
            <person name="Bergner S.V."/>
            <person name="Schilhabel M.B."/>
            <person name="Klostermeier U.C."/>
            <person name="Beiko R.G."/>
            <person name="Rosenstiel P."/>
            <person name="Hippler M."/>
            <person name="Laroche J."/>
        </authorList>
    </citation>
    <scope>NUCLEOTIDE SEQUENCE [LARGE SCALE GENOMIC DNA]</scope>
    <source>
        <strain evidence="2 3">CCMP1005</strain>
    </source>
</reference>
<feature type="region of interest" description="Disordered" evidence="1">
    <location>
        <begin position="1"/>
        <end position="42"/>
    </location>
</feature>
<protein>
    <submittedName>
        <fullName evidence="2">Uncharacterized protein</fullName>
    </submittedName>
</protein>
<feature type="compositionally biased region" description="Gly residues" evidence="1">
    <location>
        <begin position="534"/>
        <end position="545"/>
    </location>
</feature>
<keyword evidence="3" id="KW-1185">Reference proteome</keyword>
<gene>
    <name evidence="2" type="ORF">THAOC_33218</name>
</gene>
<feature type="non-terminal residue" evidence="2">
    <location>
        <position position="1"/>
    </location>
</feature>
<dbReference type="Proteomes" id="UP000266841">
    <property type="component" value="Unassembled WGS sequence"/>
</dbReference>
<proteinExistence type="predicted"/>
<feature type="compositionally biased region" description="Basic and acidic residues" evidence="1">
    <location>
        <begin position="1"/>
        <end position="39"/>
    </location>
</feature>
<feature type="region of interest" description="Disordered" evidence="1">
    <location>
        <begin position="253"/>
        <end position="345"/>
    </location>
</feature>
<accession>K0RGD9</accession>
<sequence>EWGEAPKEVSPKREEKEKKGEEKREERKKEREERREEKRRGKRRNWVHGLIRHEARRSAPREPRIGRENWPQAAQVAPAFLFFWLRYLDFETLTRQSDFAPVVPNMYCNGSIPRSDRVAQLRYVPFEFVSRGAHSRLAFFRGVCLDAFRPCSAESDLPAPPRPSRAPLCPSAFAYPRKAGLTLVEYMLHERTRDGTAAAASSAFDAALLSTPGAVHTPFQASLPALTARAPRCSVFPPRPAMHPQLRWKRTKEWPLVGKGPQEAGGPAAPGRPRPRRPDQTALSTAGEQGRRKHVGAPFEEEEGAGPTGGLPKRFKRARRQGVRQGPGNPNSRESSVDHLGKAPELTKDLGRRLYDREDLRLSDGFALQITHQEEDKVVGVNVRGSGIGDNEVRDVSFRRWKFNAVDGDGTVITIRVDSTLSAEAKFLSPGTIFTSSTAFPVYVNYGDQYNMRCGIVLSEFSIIGHAALPIPADVTPARLIVKPREITASKSQAREAREARINEAIDARISEAIEAEIVLGPRKSKASSDGPGDNEGSGDGGTGGAPSATNIIEPNECEGELCSKAQVEFITCITKCVPIDKVPLKKVANECVFFNVDFDKAVNKNRRFLLYYYYATSVYQFHGSGNRIELPKCLVTAIRKKYPDEISNK</sequence>
<dbReference type="AlphaFoldDB" id="K0RGD9"/>
<feature type="region of interest" description="Disordered" evidence="1">
    <location>
        <begin position="523"/>
        <end position="551"/>
    </location>
</feature>
<organism evidence="2 3">
    <name type="scientific">Thalassiosira oceanica</name>
    <name type="common">Marine diatom</name>
    <dbReference type="NCBI Taxonomy" id="159749"/>
    <lineage>
        <taxon>Eukaryota</taxon>
        <taxon>Sar</taxon>
        <taxon>Stramenopiles</taxon>
        <taxon>Ochrophyta</taxon>
        <taxon>Bacillariophyta</taxon>
        <taxon>Coscinodiscophyceae</taxon>
        <taxon>Thalassiosirophycidae</taxon>
        <taxon>Thalassiosirales</taxon>
        <taxon>Thalassiosiraceae</taxon>
        <taxon>Thalassiosira</taxon>
    </lineage>
</organism>